<keyword evidence="3" id="KW-1185">Reference proteome</keyword>
<dbReference type="InterPro" id="IPR011043">
    <property type="entry name" value="Gal_Oxase/kelch_b-propeller"/>
</dbReference>
<dbReference type="InterPro" id="IPR036047">
    <property type="entry name" value="F-box-like_dom_sf"/>
</dbReference>
<dbReference type="InterPro" id="IPR050796">
    <property type="entry name" value="SCF_F-box_component"/>
</dbReference>
<dbReference type="InterPro" id="IPR017451">
    <property type="entry name" value="F-box-assoc_interact_dom"/>
</dbReference>
<dbReference type="EMBL" id="JAUHHV010000001">
    <property type="protein sequence ID" value="KAK1438276.1"/>
    <property type="molecule type" value="Genomic_DNA"/>
</dbReference>
<dbReference type="Pfam" id="PF08268">
    <property type="entry name" value="FBA_3"/>
    <property type="match status" value="1"/>
</dbReference>
<dbReference type="NCBIfam" id="TIGR01640">
    <property type="entry name" value="F_box_assoc_1"/>
    <property type="match status" value="1"/>
</dbReference>
<proteinExistence type="predicted"/>
<dbReference type="InterPro" id="IPR013187">
    <property type="entry name" value="F-box-assoc_dom_typ3"/>
</dbReference>
<dbReference type="Proteomes" id="UP001229421">
    <property type="component" value="Unassembled WGS sequence"/>
</dbReference>
<feature type="domain" description="F-box" evidence="1">
    <location>
        <begin position="1"/>
        <end position="47"/>
    </location>
</feature>
<evidence type="ECO:0000313" key="3">
    <source>
        <dbReference type="Proteomes" id="UP001229421"/>
    </source>
</evidence>
<organism evidence="2 3">
    <name type="scientific">Tagetes erecta</name>
    <name type="common">African marigold</name>
    <dbReference type="NCBI Taxonomy" id="13708"/>
    <lineage>
        <taxon>Eukaryota</taxon>
        <taxon>Viridiplantae</taxon>
        <taxon>Streptophyta</taxon>
        <taxon>Embryophyta</taxon>
        <taxon>Tracheophyta</taxon>
        <taxon>Spermatophyta</taxon>
        <taxon>Magnoliopsida</taxon>
        <taxon>eudicotyledons</taxon>
        <taxon>Gunneridae</taxon>
        <taxon>Pentapetalae</taxon>
        <taxon>asterids</taxon>
        <taxon>campanulids</taxon>
        <taxon>Asterales</taxon>
        <taxon>Asteraceae</taxon>
        <taxon>Asteroideae</taxon>
        <taxon>Heliantheae alliance</taxon>
        <taxon>Tageteae</taxon>
        <taxon>Tagetes</taxon>
    </lineage>
</organism>
<evidence type="ECO:0000313" key="2">
    <source>
        <dbReference type="EMBL" id="KAK1438276.1"/>
    </source>
</evidence>
<name>A0AAD8LFM9_TARER</name>
<accession>A0AAD8LFM9</accession>
<dbReference type="PROSITE" id="PS50181">
    <property type="entry name" value="FBOX"/>
    <property type="match status" value="1"/>
</dbReference>
<dbReference type="Gene3D" id="1.20.1280.50">
    <property type="match status" value="1"/>
</dbReference>
<gene>
    <name evidence="2" type="ORF">QVD17_04082</name>
</gene>
<protein>
    <recommendedName>
        <fullName evidence="1">F-box domain-containing protein</fullName>
    </recommendedName>
</protein>
<comment type="caution">
    <text evidence="2">The sequence shown here is derived from an EMBL/GenBank/DDBJ whole genome shotgun (WGS) entry which is preliminary data.</text>
</comment>
<dbReference type="PANTHER" id="PTHR31672:SF13">
    <property type="entry name" value="F-BOX PROTEIN CPR30-LIKE"/>
    <property type="match status" value="1"/>
</dbReference>
<dbReference type="SUPFAM" id="SSF50965">
    <property type="entry name" value="Galactose oxidase, central domain"/>
    <property type="match status" value="1"/>
</dbReference>
<dbReference type="SUPFAM" id="SSF81383">
    <property type="entry name" value="F-box domain"/>
    <property type="match status" value="1"/>
</dbReference>
<dbReference type="Pfam" id="PF00646">
    <property type="entry name" value="F-box"/>
    <property type="match status" value="1"/>
</dbReference>
<dbReference type="InterPro" id="IPR001810">
    <property type="entry name" value="F-box_dom"/>
</dbReference>
<sequence>MASQAIMPPEIITEILHHLPTKSLGRFRCVSKSFQSLLSQSTFIKTHKNTLNHKHFILNSNHYSLYSLPLHYHEEQEAVHSPMELCLELDPHVDMFTFHGSCNGLVLLSGHDVDGGHTLIVLNPVTTEFVTLPKSGLDIIDDMREIDIVFGFGYDFTNDDYKVVTISFFEEEVDVDGIHVHVYSLKTCTWKWVCDFPYDHTYGKSFPGVFVNGFLHWIAIRGSDDLGVIVAFSLENENLSEVALPKCFIDVDIMATNEVKLDFGEKLVVFLGCEVWLMNEYGVPESWTKIELNGFNVVSIDQPMIFFENGEILVVVDNQMLVYDIEGRLCGCLDTNDFVVRGICVESLVSPKYN</sequence>
<dbReference type="AlphaFoldDB" id="A0AAD8LFM9"/>
<dbReference type="SMART" id="SM00256">
    <property type="entry name" value="FBOX"/>
    <property type="match status" value="1"/>
</dbReference>
<dbReference type="PANTHER" id="PTHR31672">
    <property type="entry name" value="BNACNNG10540D PROTEIN"/>
    <property type="match status" value="1"/>
</dbReference>
<reference evidence="2" key="1">
    <citation type="journal article" date="2023" name="bioRxiv">
        <title>Improved chromosome-level genome assembly for marigold (Tagetes erecta).</title>
        <authorList>
            <person name="Jiang F."/>
            <person name="Yuan L."/>
            <person name="Wang S."/>
            <person name="Wang H."/>
            <person name="Xu D."/>
            <person name="Wang A."/>
            <person name="Fan W."/>
        </authorList>
    </citation>
    <scope>NUCLEOTIDE SEQUENCE</scope>
    <source>
        <strain evidence="2">WSJ</strain>
        <tissue evidence="2">Leaf</tissue>
    </source>
</reference>
<evidence type="ECO:0000259" key="1">
    <source>
        <dbReference type="PROSITE" id="PS50181"/>
    </source>
</evidence>